<dbReference type="EMBL" id="JAMBOL010000006">
    <property type="protein sequence ID" value="MCM3714198.1"/>
    <property type="molecule type" value="Genomic_DNA"/>
</dbReference>
<reference evidence="2" key="1">
    <citation type="submission" date="2022-05" db="EMBL/GenBank/DDBJ databases">
        <title>Comparative Genomics of Spacecraft Associated Microbes.</title>
        <authorList>
            <person name="Tran M.T."/>
            <person name="Wright A."/>
            <person name="Seuylemezian A."/>
            <person name="Eisen J."/>
            <person name="Coil D."/>
        </authorList>
    </citation>
    <scope>NUCLEOTIDE SEQUENCE</scope>
    <source>
        <strain evidence="2">214.1.1</strain>
    </source>
</reference>
<feature type="region of interest" description="Disordered" evidence="1">
    <location>
        <begin position="53"/>
        <end position="89"/>
    </location>
</feature>
<proteinExistence type="predicted"/>
<organism evidence="2 3">
    <name type="scientific">Halalkalibacter oceani</name>
    <dbReference type="NCBI Taxonomy" id="1653776"/>
    <lineage>
        <taxon>Bacteria</taxon>
        <taxon>Bacillati</taxon>
        <taxon>Bacillota</taxon>
        <taxon>Bacilli</taxon>
        <taxon>Bacillales</taxon>
        <taxon>Bacillaceae</taxon>
        <taxon>Halalkalibacter</taxon>
    </lineage>
</organism>
<dbReference type="AlphaFoldDB" id="A0A9X2DPQ4"/>
<evidence type="ECO:0000313" key="2">
    <source>
        <dbReference type="EMBL" id="MCM3714198.1"/>
    </source>
</evidence>
<feature type="compositionally biased region" description="Polar residues" evidence="1">
    <location>
        <begin position="53"/>
        <end position="62"/>
    </location>
</feature>
<comment type="caution">
    <text evidence="2">The sequence shown here is derived from an EMBL/GenBank/DDBJ whole genome shotgun (WGS) entry which is preliminary data.</text>
</comment>
<evidence type="ECO:0000256" key="1">
    <source>
        <dbReference type="SAM" id="MobiDB-lite"/>
    </source>
</evidence>
<dbReference type="Pfam" id="PF17261">
    <property type="entry name" value="DUF5327"/>
    <property type="match status" value="1"/>
</dbReference>
<dbReference type="InterPro" id="IPR035218">
    <property type="entry name" value="DUF5327"/>
</dbReference>
<dbReference type="RefSeq" id="WP_251222992.1">
    <property type="nucleotide sequence ID" value="NZ_JAMBOL010000006.1"/>
</dbReference>
<dbReference type="Proteomes" id="UP001139179">
    <property type="component" value="Unassembled WGS sequence"/>
</dbReference>
<evidence type="ECO:0000313" key="3">
    <source>
        <dbReference type="Proteomes" id="UP001139179"/>
    </source>
</evidence>
<name>A0A9X2DPQ4_9BACI</name>
<sequence>MNIPAQKIIHHIDVQVAALKKAAAAGEAVRVSECATAIEAYCQLLKGAEKQEQAASVNQPTVTPKPLSFVQPTLHEKEEDKDKGSLLDF</sequence>
<feature type="compositionally biased region" description="Basic and acidic residues" evidence="1">
    <location>
        <begin position="74"/>
        <end position="89"/>
    </location>
</feature>
<protein>
    <submittedName>
        <fullName evidence="2">YwdI family protein</fullName>
    </submittedName>
</protein>
<gene>
    <name evidence="2" type="ORF">M3202_08880</name>
</gene>
<keyword evidence="3" id="KW-1185">Reference proteome</keyword>
<accession>A0A9X2DPQ4</accession>